<feature type="region of interest" description="Disordered" evidence="1">
    <location>
        <begin position="392"/>
        <end position="1021"/>
    </location>
</feature>
<feature type="compositionally biased region" description="Polar residues" evidence="1">
    <location>
        <begin position="522"/>
        <end position="532"/>
    </location>
</feature>
<protein>
    <submittedName>
        <fullName evidence="2">Uncharacterized protein</fullName>
    </submittedName>
</protein>
<feature type="compositionally biased region" description="Polar residues" evidence="1">
    <location>
        <begin position="938"/>
        <end position="949"/>
    </location>
</feature>
<feature type="compositionally biased region" description="Basic and acidic residues" evidence="1">
    <location>
        <begin position="667"/>
        <end position="677"/>
    </location>
</feature>
<feature type="compositionally biased region" description="Basic and acidic residues" evidence="1">
    <location>
        <begin position="589"/>
        <end position="599"/>
    </location>
</feature>
<feature type="compositionally biased region" description="Polar residues" evidence="1">
    <location>
        <begin position="652"/>
        <end position="663"/>
    </location>
</feature>
<feature type="compositionally biased region" description="Basic and acidic residues" evidence="1">
    <location>
        <begin position="693"/>
        <end position="703"/>
    </location>
</feature>
<feature type="compositionally biased region" description="Basic and acidic residues" evidence="1">
    <location>
        <begin position="849"/>
        <end position="859"/>
    </location>
</feature>
<reference evidence="3" key="1">
    <citation type="journal article" date="2005" name="Science">
        <title>Comparative genomics of trypanosomatid parasitic protozoa.</title>
        <authorList>
            <person name="El-Sayed N.M."/>
            <person name="Myler P.J."/>
            <person name="Blandin G."/>
            <person name="Berriman M."/>
            <person name="Crabtree J."/>
            <person name="Aggarwal G."/>
            <person name="Caler E."/>
            <person name="Renauld H."/>
            <person name="Worthey E.A."/>
            <person name="Hertz-Fowler C."/>
            <person name="Ghedin E."/>
            <person name="Peacock C."/>
            <person name="Bartholomeu D.C."/>
            <person name="Haas B.J."/>
            <person name="Tran A.N."/>
            <person name="Wortman J.R."/>
            <person name="Alsmark U.C."/>
            <person name="Angiuoli S."/>
            <person name="Anupama A."/>
            <person name="Badger J."/>
            <person name="Bringaud F."/>
            <person name="Cadag E."/>
            <person name="Carlton J.M."/>
            <person name="Cerqueira G.C."/>
            <person name="Creasy T."/>
            <person name="Delcher A.L."/>
            <person name="Djikeng A."/>
            <person name="Embley T.M."/>
            <person name="Hauser C."/>
            <person name="Ivens A.C."/>
            <person name="Kummerfeld S.K."/>
            <person name="Pereira-Leal J.B."/>
            <person name="Nilsson D."/>
            <person name="Peterson J."/>
            <person name="Salzberg S.L."/>
            <person name="Shallom J."/>
            <person name="Silva J.C."/>
            <person name="Sundaram J."/>
            <person name="Westenberger S."/>
            <person name="White O."/>
            <person name="Melville S.E."/>
            <person name="Donelson J.E."/>
            <person name="Andersson B."/>
            <person name="Stuart K.D."/>
            <person name="Hall N."/>
        </authorList>
    </citation>
    <scope>NUCLEOTIDE SEQUENCE</scope>
    <source>
        <strain evidence="3">927/4 GUTat10.1</strain>
    </source>
</reference>
<feature type="compositionally biased region" description="Basic and acidic residues" evidence="1">
    <location>
        <begin position="901"/>
        <end position="911"/>
    </location>
</feature>
<feature type="compositionally biased region" description="Polar residues" evidence="1">
    <location>
        <begin position="704"/>
        <end position="715"/>
    </location>
</feature>
<feature type="compositionally biased region" description="Basic and acidic residues" evidence="1">
    <location>
        <begin position="956"/>
        <end position="967"/>
    </location>
</feature>
<feature type="compositionally biased region" description="Polar residues" evidence="1">
    <location>
        <begin position="756"/>
        <end position="767"/>
    </location>
</feature>
<dbReference type="eggNOG" id="ENOG502QWFB">
    <property type="taxonomic scope" value="Eukaryota"/>
</dbReference>
<keyword evidence="4" id="KW-1185">Reference proteome</keyword>
<feature type="compositionally biased region" description="Basic and acidic residues" evidence="1">
    <location>
        <begin position="875"/>
        <end position="885"/>
    </location>
</feature>
<feature type="region of interest" description="Disordered" evidence="1">
    <location>
        <begin position="75"/>
        <end position="94"/>
    </location>
</feature>
<feature type="compositionally biased region" description="Basic and acidic residues" evidence="1">
    <location>
        <begin position="927"/>
        <end position="937"/>
    </location>
</feature>
<feature type="compositionally biased region" description="Polar residues" evidence="1">
    <location>
        <begin position="428"/>
        <end position="438"/>
    </location>
</feature>
<feature type="compositionally biased region" description="Polar residues" evidence="1">
    <location>
        <begin position="886"/>
        <end position="897"/>
    </location>
</feature>
<feature type="compositionally biased region" description="Basic and acidic residues" evidence="1">
    <location>
        <begin position="719"/>
        <end position="729"/>
    </location>
</feature>
<feature type="compositionally biased region" description="Polar residues" evidence="1">
    <location>
        <begin position="730"/>
        <end position="741"/>
    </location>
</feature>
<dbReference type="AlphaFoldDB" id="Q57U04"/>
<feature type="compositionally biased region" description="Polar residues" evidence="1">
    <location>
        <begin position="912"/>
        <end position="923"/>
    </location>
</feature>
<feature type="compositionally biased region" description="Basic and acidic residues" evidence="1">
    <location>
        <begin position="771"/>
        <end position="781"/>
    </location>
</feature>
<gene>
    <name evidence="3" type="primary">Tb07.8P12.720</name>
    <name evidence="2" type="ORF">Tb927.7.500</name>
</gene>
<dbReference type="GO" id="GO:0016757">
    <property type="term" value="F:glycosyltransferase activity"/>
    <property type="evidence" value="ECO:0000318"/>
    <property type="project" value="GO_Central"/>
</dbReference>
<evidence type="ECO:0000256" key="1">
    <source>
        <dbReference type="SAM" id="MobiDB-lite"/>
    </source>
</evidence>
<feature type="compositionally biased region" description="Basic and acidic residues" evidence="1">
    <location>
        <begin position="745"/>
        <end position="755"/>
    </location>
</feature>
<proteinExistence type="predicted"/>
<feature type="compositionally biased region" description="Basic and acidic residues" evidence="1">
    <location>
        <begin position="537"/>
        <end position="547"/>
    </location>
</feature>
<dbReference type="InParanoid" id="Q57U04"/>
<dbReference type="EMBL" id="AC159458">
    <property type="protein sequence ID" value="AAX70914.1"/>
    <property type="molecule type" value="Genomic_DNA"/>
</dbReference>
<feature type="compositionally biased region" description="Basic and acidic residues" evidence="1">
    <location>
        <begin position="511"/>
        <end position="521"/>
    </location>
</feature>
<feature type="compositionally biased region" description="Polar residues" evidence="1">
    <location>
        <begin position="626"/>
        <end position="637"/>
    </location>
</feature>
<reference evidence="3 4" key="2">
    <citation type="journal article" date="2005" name="Science">
        <title>The genome of the African trypanosome Trypanosoma brucei.</title>
        <authorList>
            <person name="Berriman M."/>
            <person name="Ghedin E."/>
            <person name="Hertz-Fowler C."/>
            <person name="Blandin G."/>
            <person name="Renauld H."/>
            <person name="Bartholomeu D.C."/>
            <person name="Lennard N.J."/>
            <person name="Caler E."/>
            <person name="Hamlin N.E."/>
            <person name="Haas B."/>
            <person name="Bohme U."/>
            <person name="Hannick L."/>
            <person name="Aslett M.A."/>
            <person name="Shallom J."/>
            <person name="Marcello L."/>
            <person name="Hou L."/>
            <person name="Wickstead B."/>
            <person name="Alsmark U.C."/>
            <person name="Arrowsmith C."/>
            <person name="Atkin R.J."/>
            <person name="Barron A.J."/>
            <person name="Bringaud F."/>
            <person name="Brooks K."/>
            <person name="Carrington M."/>
            <person name="Cherevach I."/>
            <person name="Chillingworth T.J."/>
            <person name="Churcher C."/>
            <person name="Clark L.N."/>
            <person name="Corton C.H."/>
            <person name="Cronin A."/>
            <person name="Davies R.M."/>
            <person name="Doggett J."/>
            <person name="Djikeng A."/>
            <person name="Feldblyum T."/>
            <person name="Field M.C."/>
            <person name="Fraser A."/>
            <person name="Goodhead I."/>
            <person name="Hance Z."/>
            <person name="Harper D."/>
            <person name="Harris B.R."/>
            <person name="Hauser H."/>
            <person name="Hostetler J."/>
            <person name="Ivens A."/>
            <person name="Jagels K."/>
            <person name="Johnson D."/>
            <person name="Johnson J."/>
            <person name="Jones K."/>
            <person name="Kerhornou A.X."/>
            <person name="Koo H."/>
            <person name="Larke N."/>
            <person name="Landfear S."/>
            <person name="Larkin C."/>
            <person name="Leech V."/>
            <person name="Line A."/>
            <person name="Lord A."/>
            <person name="Macleod A."/>
            <person name="Mooney P.J."/>
            <person name="Moule S."/>
            <person name="Martin D.M."/>
            <person name="Morgan G.W."/>
            <person name="Mungall K."/>
            <person name="Norbertczak H."/>
            <person name="Ormond D."/>
            <person name="Pai G."/>
            <person name="Peacock C.S."/>
            <person name="Peterson J."/>
            <person name="Quail M.A."/>
            <person name="Rabbinowitsch E."/>
            <person name="Rajandream M.A."/>
            <person name="Reitter C."/>
            <person name="Salzberg S.L."/>
            <person name="Sanders M."/>
            <person name="Schobel S."/>
            <person name="Sharp S."/>
            <person name="Simmonds M."/>
            <person name="Simpson A.J."/>
            <person name="Tallon L."/>
            <person name="Turner C.M."/>
            <person name="Tait A."/>
            <person name="Tivey A.R."/>
            <person name="Van Aken S."/>
            <person name="Walker D."/>
            <person name="Wanless D."/>
            <person name="Wang S."/>
            <person name="White B."/>
            <person name="White O."/>
            <person name="Whitehead S."/>
            <person name="Woodward J."/>
            <person name="Wortman J."/>
            <person name="Adams M.D."/>
            <person name="Embley T.M."/>
            <person name="Gull K."/>
            <person name="Ullu E."/>
            <person name="Barry J.D."/>
            <person name="Fairlamb A.H."/>
            <person name="Opperdoes F."/>
            <person name="Barrell B.G."/>
            <person name="Donelson J.E."/>
            <person name="Hall N."/>
            <person name="Fraser C.M."/>
            <person name="Melville S.E."/>
            <person name="El-Sayed N.M."/>
        </authorList>
    </citation>
    <scope>NUCLEOTIDE SEQUENCE [LARGE SCALE GENOMIC DNA]</scope>
    <source>
        <strain evidence="3 4">927/4 GUTat10.1</strain>
    </source>
</reference>
<feature type="compositionally biased region" description="Polar residues" evidence="1">
    <location>
        <begin position="399"/>
        <end position="410"/>
    </location>
</feature>
<dbReference type="GeneID" id="3658262"/>
<feature type="compositionally biased region" description="Basic and acidic residues" evidence="1">
    <location>
        <begin position="797"/>
        <end position="807"/>
    </location>
</feature>
<dbReference type="OrthoDB" id="244021at2759"/>
<feature type="compositionally biased region" description="Basic and acidic residues" evidence="1">
    <location>
        <begin position="563"/>
        <end position="573"/>
    </location>
</feature>
<organism evidence="2 4">
    <name type="scientific">Trypanosoma brucei brucei (strain 927/4 GUTat10.1)</name>
    <dbReference type="NCBI Taxonomy" id="185431"/>
    <lineage>
        <taxon>Eukaryota</taxon>
        <taxon>Discoba</taxon>
        <taxon>Euglenozoa</taxon>
        <taxon>Kinetoplastea</taxon>
        <taxon>Metakinetoplastina</taxon>
        <taxon>Trypanosomatida</taxon>
        <taxon>Trypanosomatidae</taxon>
        <taxon>Trypanosoma</taxon>
    </lineage>
</organism>
<feature type="compositionally biased region" description="Basic and acidic residues" evidence="1">
    <location>
        <begin position="615"/>
        <end position="625"/>
    </location>
</feature>
<feature type="compositionally biased region" description="Polar residues" evidence="1">
    <location>
        <begin position="600"/>
        <end position="611"/>
    </location>
</feature>
<feature type="compositionally biased region" description="Basic and acidic residues" evidence="1">
    <location>
        <begin position="485"/>
        <end position="495"/>
    </location>
</feature>
<dbReference type="Proteomes" id="UP000008524">
    <property type="component" value="Chromosome 7"/>
</dbReference>
<dbReference type="EMBL" id="CP000070">
    <property type="protein sequence ID" value="AAZ12115.1"/>
    <property type="molecule type" value="Genomic_DNA"/>
</dbReference>
<dbReference type="RefSeq" id="XP_845674.1">
    <property type="nucleotide sequence ID" value="XM_840581.1"/>
</dbReference>
<reference evidence="3" key="4">
    <citation type="submission" date="2005-04" db="EMBL/GenBank/DDBJ databases">
        <title>Sequencing, closure, and annotation of Trypanosoma brucei chromosomes 2 through 8.</title>
        <authorList>
            <person name="Ghedin E."/>
            <person name="Blandin G."/>
            <person name="Bartholomeu D."/>
            <person name="Caler E."/>
            <person name="Haas B."/>
            <person name="Hannick L."/>
            <person name="Shallom J."/>
            <person name="Hou L."/>
            <person name="Djikeng A."/>
            <person name="Feldblyum T."/>
            <person name="Hostetler J."/>
            <person name="Johnson J."/>
            <person name="Jones K."/>
            <person name="Koo H.L."/>
            <person name="Larkin C."/>
            <person name="Pai G."/>
            <person name="Peterson J."/>
            <person name="Khalak H.G."/>
            <person name="Salzberg S."/>
            <person name="Simpson A.J."/>
            <person name="Tallon L."/>
            <person name="Van Aken S."/>
            <person name="Wanless D."/>
            <person name="White O."/>
            <person name="Wortman J."/>
            <person name="Fraser C.M."/>
            <person name="El-Sayed N.M.A."/>
        </authorList>
    </citation>
    <scope>NUCLEOTIDE SEQUENCE</scope>
    <source>
        <strain evidence="3">927/4 GUTat10.1</strain>
    </source>
</reference>
<feature type="compositionally biased region" description="Polar residues" evidence="1">
    <location>
        <begin position="782"/>
        <end position="793"/>
    </location>
</feature>
<sequence>MRECDNCGRISEDSRFLKPQQHVPQCFLLIEGKYLQESPASQLFAVSTPVKSCDVSFYNEETSQKVTFDLPKIIGGANHNSTNRRDVSSTSSQLHLRPLPNERLNLFLPSRELYMRERALQQMESAALNERVIADTRKDIALIRDMLRSAITARPLKEKQHDRPNHDETLPPAKVRKAETGKWEKELFDGFGEAADADAVDQLLNSGEATRNRNREEVCVIEFNRMVKTSSLCVGKYGLNIKGIEDMDITAPATEFTVCVEEYKVVSSQGPRVLHEVRHRLYRSINMKREHNKSFDASFGQPVEFFVTECNDLHVFIIHLLYRGRLFAWSSVNALYEGPWVSKLRKPPVDMAVALVVEHINLDDPILRGFISDKASDDLGEAEAYLNRLESQPPAANKTVENMNDPSVSAVNLRPRMSAKTGVDKASETIQHTKTQRQNYDENGKVVLAASPVPPVTKKSFSHKEERESTSPSGPQNSTAILKPYPREYREERETTSPSGPQNSTATLRPYPREYREERETTSPSGPQNSTAILKPYPREYREERETTSPSGPQNSTATLRPYPREYKEERESTSPSGPQNSTATLRPYPREYREERESTSPSGPQNSTATLRPYPREYKEERETTSPSDPQNSTATLRPYPREYREERESTSPSDPQNSTATLRPYPREYKEERETTSPSDPQNSTATLRPYPREYKEERETTSPSDPQNSTATLRPYPREYKEERETTSPSDPQNSTATLRPYPREYKEERETTSPSDPQNSTATLRPYPREYKEERETTSPSGPQNSTATLRPYPREYKEERETTSPSDPQNSTATLRPYPREYKEERETTSPSDPQNSTATLRPYPREYKEERETTSPSGPQNSTATLRPYPREYKEERETTSPSDPQNSTATLRPYPREYREERESTSPSDPQNSTATLRPYPREYKEERETTSPSDPQNSTATLRRFRRGGMDGRDGRDHTGAVTCQSNGGCVSSKGERSDTKTNGASGTRNRGRNNDGNGDKITGGSGSQRFPVEERVSPLSACVLLGLRSEGDAPSSRKIGSEREAFASVDLRVNKIVGLPPNCLCARVLVYFVNYISRQTKGLVNDSSDCELFMRPPNAIGYQKSGGNGTSPTFDIKFDDIMVTNNTYAIVIIEYITNPKCGPTTFGHVSLPIHTLAPVGNFLSRIRLGDPREPEARSVHVDRLSGPTSILTSYRSSKQRQHAVAEGKFDAAALYDKLLQPLKSRAECHPCGFISWCVGSDPNAPSFEYPGEPPLSNGEVELFSVREALDTSKSFHYTDIGEPMRAFGQQRSQSFRDFSSIVPYDPNRGFFILTEAVHGMCTREALYVVVTSININGHNNIAYTKKFRWSSDVGAPHFDDPIKAIRMVKAHPFTVAEKYLLRITNLDTIPKYEGRQLLVEQVGWTLLKMFPEDGAVRTGRYALALFEGTPPPQLLDEVKSYPMDEVLSYWVLSNRVQYITPPASVVVSIGDICFAEQFSVDHPGRPQPQKLMTTKHQEISLPCAGNEGSMGYKQDDLLKDMGISVEKAESAIRTALKSFLHRTIQRRREKYGKKDVRFVDGE</sequence>
<feature type="compositionally biased region" description="Polar residues" evidence="1">
    <location>
        <begin position="678"/>
        <end position="689"/>
    </location>
</feature>
<feature type="compositionally biased region" description="Polar residues" evidence="1">
    <location>
        <begin position="808"/>
        <end position="819"/>
    </location>
</feature>
<dbReference type="VEuPathDB" id="TriTrypDB:Tb927.7.500"/>
<feature type="compositionally biased region" description="Polar residues" evidence="1">
    <location>
        <begin position="574"/>
        <end position="585"/>
    </location>
</feature>
<feature type="compositionally biased region" description="Polar residues" evidence="1">
    <location>
        <begin position="470"/>
        <end position="480"/>
    </location>
</feature>
<feature type="compositionally biased region" description="Polar residues" evidence="1">
    <location>
        <begin position="860"/>
        <end position="871"/>
    </location>
</feature>
<name>Q57U04_TRYB2</name>
<dbReference type="KEGG" id="tbr:Tb927.7.500"/>
<reference evidence="2" key="3">
    <citation type="submission" date="2005-04" db="EMBL/GenBank/DDBJ databases">
        <title>.</title>
        <authorList>
            <person name="Ghedin E."/>
            <person name="Blandin G."/>
            <person name="Bartholomeu D."/>
            <person name="Caler E."/>
            <person name="Haas B."/>
            <person name="Hannick L."/>
            <person name="Shallom J."/>
            <person name="Hou L."/>
            <person name="Djikeng A."/>
            <person name="Feldblyum T."/>
            <person name="Hostetler J."/>
            <person name="Johnson J."/>
            <person name="Jones K."/>
            <person name="Koo H.L."/>
            <person name="Larkin C."/>
            <person name="Pai G."/>
            <person name="Peterson J."/>
            <person name="Khalak H.G."/>
            <person name="Salzberg S."/>
            <person name="Simpson A.J."/>
            <person name="Tallon L."/>
            <person name="Van Aken S."/>
            <person name="Wanless D."/>
            <person name="White O."/>
            <person name="Wortman J."/>
            <person name="Fraser C.M."/>
            <person name="El-Sayed N.M.A."/>
        </authorList>
    </citation>
    <scope>NUCLEOTIDE SEQUENCE</scope>
    <source>
        <strain evidence="2">GUTat10.1</strain>
    </source>
</reference>
<accession>D6XJW8</accession>
<evidence type="ECO:0000313" key="4">
    <source>
        <dbReference type="Proteomes" id="UP000008524"/>
    </source>
</evidence>
<accession>Q57U04</accession>
<dbReference type="STRING" id="185431.Q57U04"/>
<feature type="compositionally biased region" description="Polar residues" evidence="1">
    <location>
        <begin position="834"/>
        <end position="845"/>
    </location>
</feature>
<dbReference type="PaxDb" id="5691-AAZ12115"/>
<evidence type="ECO:0000313" key="3">
    <source>
        <dbReference type="EMBL" id="AAZ12115.1"/>
    </source>
</evidence>
<evidence type="ECO:0000313" key="2">
    <source>
        <dbReference type="EMBL" id="AAX70914.1"/>
    </source>
</evidence>
<feature type="compositionally biased region" description="Basic and acidic residues" evidence="1">
    <location>
        <begin position="823"/>
        <end position="833"/>
    </location>
</feature>
<feature type="compositionally biased region" description="Basic and acidic residues" evidence="1">
    <location>
        <begin position="641"/>
        <end position="651"/>
    </location>
</feature>